<dbReference type="RefSeq" id="WP_085011376.1">
    <property type="nucleotide sequence ID" value="NZ_NAAD01000019.1"/>
</dbReference>
<dbReference type="EMBL" id="NAAD01000019">
    <property type="protein sequence ID" value="ORJ57495.1"/>
    <property type="molecule type" value="Genomic_DNA"/>
</dbReference>
<dbReference type="InterPro" id="IPR005498">
    <property type="entry name" value="T4SS_VirB10/TraB/TrbI"/>
</dbReference>
<evidence type="ECO:0008006" key="4">
    <source>
        <dbReference type="Google" id="ProtNLM"/>
    </source>
</evidence>
<dbReference type="Proteomes" id="UP000193136">
    <property type="component" value="Unassembled WGS sequence"/>
</dbReference>
<dbReference type="CDD" id="cd16430">
    <property type="entry name" value="TraB"/>
    <property type="match status" value="1"/>
</dbReference>
<dbReference type="AlphaFoldDB" id="A0A1X0XX75"/>
<feature type="compositionally biased region" description="Basic and acidic residues" evidence="1">
    <location>
        <begin position="90"/>
        <end position="101"/>
    </location>
</feature>
<keyword evidence="3" id="KW-1185">Reference proteome</keyword>
<organism evidence="2 3">
    <name type="scientific">Geothermobacter hydrogeniphilus</name>
    <dbReference type="NCBI Taxonomy" id="1969733"/>
    <lineage>
        <taxon>Bacteria</taxon>
        <taxon>Pseudomonadati</taxon>
        <taxon>Thermodesulfobacteriota</taxon>
        <taxon>Desulfuromonadia</taxon>
        <taxon>Desulfuromonadales</taxon>
        <taxon>Geothermobacteraceae</taxon>
        <taxon>Geothermobacter</taxon>
    </lineage>
</organism>
<sequence length="404" mass="43023">MSFKDTWKNLDPAKKKKAVRALCIAGVLVFALFAYQVRTKPAPAPARKGKPVDLLDDTRTLQKSLYQESRRELKKRDQQMAELKRRLDALMKKEEEEKRSGDAALSKPDGEKTPGGKVSGPDNELPVLPAYPPPPPGSVYPSRGITGQTPPGPPGPPPAPEEVVLIGEIGTVSAPAEAAPGQDKKKDRNRRIYLPPSFMAATLLSGLDAPTAEMGKGNPVPALLRIQDLAVLPNDVKADLKGCFAIVSGYGNLATERANMQAVSLSCLTNRGEAVIDQKIKGFLVDQDGKIGLKGRVVSRMGGAIARSMTAGFFGGMGDYISSQNQVTSTSALGTTTTIDTGDAAKYGLGAGLSSGFKDIQKFYLDLAKQAVPVIEIGPTKKVTLVVEEGTMLVLRDPNEEGTK</sequence>
<protein>
    <recommendedName>
        <fullName evidence="4">Conjugal transfer pilus assembly protein TraB</fullName>
    </recommendedName>
</protein>
<dbReference type="Pfam" id="PF03743">
    <property type="entry name" value="TrbI"/>
    <property type="match status" value="1"/>
</dbReference>
<dbReference type="STRING" id="1969733.B5V00_13680"/>
<feature type="compositionally biased region" description="Pro residues" evidence="1">
    <location>
        <begin position="150"/>
        <end position="160"/>
    </location>
</feature>
<proteinExistence type="predicted"/>
<evidence type="ECO:0000256" key="1">
    <source>
        <dbReference type="SAM" id="MobiDB-lite"/>
    </source>
</evidence>
<feature type="compositionally biased region" description="Pro residues" evidence="1">
    <location>
        <begin position="129"/>
        <end position="138"/>
    </location>
</feature>
<evidence type="ECO:0000313" key="2">
    <source>
        <dbReference type="EMBL" id="ORJ57495.1"/>
    </source>
</evidence>
<comment type="caution">
    <text evidence="2">The sequence shown here is derived from an EMBL/GenBank/DDBJ whole genome shotgun (WGS) entry which is preliminary data.</text>
</comment>
<gene>
    <name evidence="2" type="ORF">B5V00_13680</name>
</gene>
<name>A0A1X0XX75_9BACT</name>
<accession>A0A1X0XX75</accession>
<evidence type="ECO:0000313" key="3">
    <source>
        <dbReference type="Proteomes" id="UP000193136"/>
    </source>
</evidence>
<feature type="region of interest" description="Disordered" evidence="1">
    <location>
        <begin position="90"/>
        <end position="161"/>
    </location>
</feature>
<reference evidence="2 3" key="1">
    <citation type="submission" date="2017-03" db="EMBL/GenBank/DDBJ databases">
        <title>Genome sequence of Geothermobacter sp. EPR-M, Deep-Sea Iron Reducer.</title>
        <authorList>
            <person name="Tully B."/>
            <person name="Savalia P."/>
            <person name="Abuyen K."/>
            <person name="Baughan C."/>
            <person name="Romero E."/>
            <person name="Ronkowski C."/>
            <person name="Torres B."/>
            <person name="Tremblay J."/>
            <person name="Trujillo A."/>
            <person name="Tyler M."/>
            <person name="Perez-Rodriguez I."/>
            <person name="Amend J."/>
        </authorList>
    </citation>
    <scope>NUCLEOTIDE SEQUENCE [LARGE SCALE GENOMIC DNA]</scope>
    <source>
        <strain evidence="2 3">EPR-M</strain>
    </source>
</reference>